<proteinExistence type="predicted"/>
<reference evidence="1 2" key="1">
    <citation type="submission" date="2016-08" db="EMBL/GenBank/DDBJ databases">
        <title>Genome sequence of Clavibacter michiganensis spp. strain CASJ009.</title>
        <authorList>
            <person name="Thapa S.P."/>
            <person name="Coaker G."/>
        </authorList>
    </citation>
    <scope>NUCLEOTIDE SEQUENCE [LARGE SCALE GENOMIC DNA]</scope>
    <source>
        <strain evidence="1">CASJ009</strain>
    </source>
</reference>
<comment type="caution">
    <text evidence="1">The sequence shown here is derived from an EMBL/GenBank/DDBJ whole genome shotgun (WGS) entry which is preliminary data.</text>
</comment>
<organism evidence="1 2">
    <name type="scientific">Clavibacter michiganensis</name>
    <dbReference type="NCBI Taxonomy" id="28447"/>
    <lineage>
        <taxon>Bacteria</taxon>
        <taxon>Bacillati</taxon>
        <taxon>Actinomycetota</taxon>
        <taxon>Actinomycetes</taxon>
        <taxon>Micrococcales</taxon>
        <taxon>Microbacteriaceae</taxon>
        <taxon>Clavibacter</taxon>
    </lineage>
</organism>
<evidence type="ECO:0000313" key="1">
    <source>
        <dbReference type="EMBL" id="OUE08522.1"/>
    </source>
</evidence>
<name>A0A251XSJ2_9MICO</name>
<protein>
    <submittedName>
        <fullName evidence="1">Uncharacterized protein</fullName>
    </submittedName>
</protein>
<evidence type="ECO:0000313" key="2">
    <source>
        <dbReference type="Proteomes" id="UP000195106"/>
    </source>
</evidence>
<gene>
    <name evidence="1" type="ORF">CMsap09_06215</name>
</gene>
<dbReference type="AlphaFoldDB" id="A0A251XSJ2"/>
<dbReference type="EMBL" id="MDHJ01000001">
    <property type="protein sequence ID" value="OUE08522.1"/>
    <property type="molecule type" value="Genomic_DNA"/>
</dbReference>
<sequence length="50" mass="5480">MMRSRSSRLYLFTGHWPVPMLMPLVKAVPKSNATRPSFASSVAPFGSDGL</sequence>
<dbReference type="Proteomes" id="UP000195106">
    <property type="component" value="Unassembled WGS sequence"/>
</dbReference>
<accession>A0A251XSJ2</accession>